<dbReference type="Proteomes" id="UP001319180">
    <property type="component" value="Unassembled WGS sequence"/>
</dbReference>
<gene>
    <name evidence="2" type="ORF">KK078_00015</name>
</gene>
<evidence type="ECO:0000259" key="1">
    <source>
        <dbReference type="Pfam" id="PF00027"/>
    </source>
</evidence>
<comment type="caution">
    <text evidence="2">The sequence shown here is derived from an EMBL/GenBank/DDBJ whole genome shotgun (WGS) entry which is preliminary data.</text>
</comment>
<organism evidence="2 3">
    <name type="scientific">Dawidia soli</name>
    <dbReference type="NCBI Taxonomy" id="2782352"/>
    <lineage>
        <taxon>Bacteria</taxon>
        <taxon>Pseudomonadati</taxon>
        <taxon>Bacteroidota</taxon>
        <taxon>Cytophagia</taxon>
        <taxon>Cytophagales</taxon>
        <taxon>Chryseotaleaceae</taxon>
        <taxon>Dawidia</taxon>
    </lineage>
</organism>
<dbReference type="InterPro" id="IPR000595">
    <property type="entry name" value="cNMP-bd_dom"/>
</dbReference>
<protein>
    <submittedName>
        <fullName evidence="2">Crp/Fnr family transcriptional regulator</fullName>
    </submittedName>
</protein>
<proteinExistence type="predicted"/>
<reference evidence="2 3" key="1">
    <citation type="submission" date="2021-05" db="EMBL/GenBank/DDBJ databases">
        <title>A Polyphasic approach of four new species of the genus Ohtaekwangia: Ohtaekwangia histidinii sp. nov., Ohtaekwangia cretensis sp. nov., Ohtaekwangia indiensis sp. nov., Ohtaekwangia reichenbachii sp. nov. from diverse environment.</title>
        <authorList>
            <person name="Octaviana S."/>
        </authorList>
    </citation>
    <scope>NUCLEOTIDE SEQUENCE [LARGE SCALE GENOMIC DNA]</scope>
    <source>
        <strain evidence="2 3">PWU37</strain>
    </source>
</reference>
<dbReference type="AlphaFoldDB" id="A0AAP2D963"/>
<keyword evidence="3" id="KW-1185">Reference proteome</keyword>
<dbReference type="InterPro" id="IPR018490">
    <property type="entry name" value="cNMP-bd_dom_sf"/>
</dbReference>
<accession>A0AAP2D963</accession>
<dbReference type="Pfam" id="PF00027">
    <property type="entry name" value="cNMP_binding"/>
    <property type="match status" value="1"/>
</dbReference>
<dbReference type="InterPro" id="IPR014710">
    <property type="entry name" value="RmlC-like_jellyroll"/>
</dbReference>
<dbReference type="SUPFAM" id="SSF51206">
    <property type="entry name" value="cAMP-binding domain-like"/>
    <property type="match status" value="1"/>
</dbReference>
<dbReference type="EMBL" id="JAHESC010000001">
    <property type="protein sequence ID" value="MBT1684912.1"/>
    <property type="molecule type" value="Genomic_DNA"/>
</dbReference>
<evidence type="ECO:0000313" key="3">
    <source>
        <dbReference type="Proteomes" id="UP001319180"/>
    </source>
</evidence>
<name>A0AAP2D963_9BACT</name>
<evidence type="ECO:0000313" key="2">
    <source>
        <dbReference type="EMBL" id="MBT1684912.1"/>
    </source>
</evidence>
<dbReference type="Gene3D" id="2.60.120.10">
    <property type="entry name" value="Jelly Rolls"/>
    <property type="match status" value="1"/>
</dbReference>
<sequence length="195" mass="22898">MNNCFDAILQHIDRRISLSDGEKNHVRAAFSIRELLPRQYLLAQGEVCRYESYVCKGFLRSFHVDARGNEHTLHFALEDWWISDLNSFIRQKPASRNIIALEKTVVLQIDIEQREELLLLVPKMERFWRILNEHASMAQDERILNNISMPGAERYQALVKKYPDIEQRLPQKHIASFLGITPVFLSQIRKEIAKK</sequence>
<feature type="domain" description="Cyclic nucleotide-binding" evidence="1">
    <location>
        <begin position="33"/>
        <end position="118"/>
    </location>
</feature>